<dbReference type="Pfam" id="PF12833">
    <property type="entry name" value="HTH_18"/>
    <property type="match status" value="1"/>
</dbReference>
<evidence type="ECO:0000259" key="4">
    <source>
        <dbReference type="PROSITE" id="PS01124"/>
    </source>
</evidence>
<dbReference type="SUPFAM" id="SSF46689">
    <property type="entry name" value="Homeodomain-like"/>
    <property type="match status" value="1"/>
</dbReference>
<dbReference type="InterPro" id="IPR054031">
    <property type="entry name" value="XylR_PBP1"/>
</dbReference>
<name>A0A6C2UFX1_9BACT</name>
<evidence type="ECO:0000256" key="1">
    <source>
        <dbReference type="ARBA" id="ARBA00023015"/>
    </source>
</evidence>
<dbReference type="Pfam" id="PF13377">
    <property type="entry name" value="Peripla_BP_3"/>
    <property type="match status" value="1"/>
</dbReference>
<dbReference type="InterPro" id="IPR018060">
    <property type="entry name" value="HTH_AraC"/>
</dbReference>
<evidence type="ECO:0000256" key="2">
    <source>
        <dbReference type="ARBA" id="ARBA00023125"/>
    </source>
</evidence>
<keyword evidence="2" id="KW-0238">DNA-binding</keyword>
<dbReference type="Gene3D" id="1.10.10.60">
    <property type="entry name" value="Homeodomain-like"/>
    <property type="match status" value="1"/>
</dbReference>
<evidence type="ECO:0000313" key="5">
    <source>
        <dbReference type="EMBL" id="VGO19070.1"/>
    </source>
</evidence>
<dbReference type="GO" id="GO:0000976">
    <property type="term" value="F:transcription cis-regulatory region binding"/>
    <property type="evidence" value="ECO:0007669"/>
    <property type="project" value="TreeGrafter"/>
</dbReference>
<keyword evidence="6" id="KW-1185">Reference proteome</keyword>
<organism evidence="5 6">
    <name type="scientific">Pontiella sulfatireligans</name>
    <dbReference type="NCBI Taxonomy" id="2750658"/>
    <lineage>
        <taxon>Bacteria</taxon>
        <taxon>Pseudomonadati</taxon>
        <taxon>Kiritimatiellota</taxon>
        <taxon>Kiritimatiellia</taxon>
        <taxon>Kiritimatiellales</taxon>
        <taxon>Pontiellaceae</taxon>
        <taxon>Pontiella</taxon>
    </lineage>
</organism>
<dbReference type="SMART" id="SM00342">
    <property type="entry name" value="HTH_ARAC"/>
    <property type="match status" value="1"/>
</dbReference>
<reference evidence="5 6" key="1">
    <citation type="submission" date="2019-04" db="EMBL/GenBank/DDBJ databases">
        <authorList>
            <person name="Van Vliet M D."/>
        </authorList>
    </citation>
    <scope>NUCLEOTIDE SEQUENCE [LARGE SCALE GENOMIC DNA]</scope>
    <source>
        <strain evidence="5 6">F21</strain>
    </source>
</reference>
<dbReference type="Gene3D" id="3.40.50.2300">
    <property type="match status" value="2"/>
</dbReference>
<dbReference type="SUPFAM" id="SSF53822">
    <property type="entry name" value="Periplasmic binding protein-like I"/>
    <property type="match status" value="1"/>
</dbReference>
<dbReference type="PANTHER" id="PTHR30146:SF24">
    <property type="entry name" value="XYLOSE OPERON REGULATORY PROTEIN"/>
    <property type="match status" value="1"/>
</dbReference>
<evidence type="ECO:0000256" key="3">
    <source>
        <dbReference type="ARBA" id="ARBA00023163"/>
    </source>
</evidence>
<dbReference type="InterPro" id="IPR046335">
    <property type="entry name" value="LacI/GalR-like_sensor"/>
</dbReference>
<dbReference type="RefSeq" id="WP_136060500.1">
    <property type="nucleotide sequence ID" value="NZ_CAAHFH010000001.1"/>
</dbReference>
<keyword evidence="1" id="KW-0805">Transcription regulation</keyword>
<dbReference type="Pfam" id="PF22177">
    <property type="entry name" value="PBP1_XylR"/>
    <property type="match status" value="1"/>
</dbReference>
<dbReference type="PROSITE" id="PS01124">
    <property type="entry name" value="HTH_ARAC_FAMILY_2"/>
    <property type="match status" value="1"/>
</dbReference>
<proteinExistence type="predicted"/>
<dbReference type="EMBL" id="CAAHFH010000001">
    <property type="protein sequence ID" value="VGO19070.1"/>
    <property type="molecule type" value="Genomic_DNA"/>
</dbReference>
<dbReference type="InterPro" id="IPR009057">
    <property type="entry name" value="Homeodomain-like_sf"/>
</dbReference>
<gene>
    <name evidence="5" type="primary">xylR_2</name>
    <name evidence="5" type="ORF">SCARR_01126</name>
</gene>
<keyword evidence="3" id="KW-0804">Transcription</keyword>
<dbReference type="GO" id="GO:0003700">
    <property type="term" value="F:DNA-binding transcription factor activity"/>
    <property type="evidence" value="ECO:0007669"/>
    <property type="project" value="InterPro"/>
</dbReference>
<sequence>MLEVKKVALRFSLSSEIMRDIIDGVILYTEKHGPWEIDIHCEEPISLTSWAELKQWDGDGIMAPVYNKEQVRMLQEKGIPVVNVAAALQEMPFPTISFDNAAIGRMAAEHLLHHNLDRFAFIGPKDWHYSVLRCNSFADTLAQNNAPCTKLWIRPLSPSKQLDDSWIETNYYLDAVRQLQPPIGVFASNDRVGYGIIRACRRLGLRIPEDICLIGADNDHILCKFAYPNLSSIALSGKKFGYKAAQMLDAQMRGKQPKESVIIIPPEGIILRNSSDFLNIEDTNVADALRYIRNHAGGFIDVSNVVNAVPPSRRVLERRFQDIVGHGIYQEIGRCHVERAKELLKQTNWPISRIAQESGFNTINRFKDMFRKITGLSATAYRKGGAVRPKE</sequence>
<dbReference type="PANTHER" id="PTHR30146">
    <property type="entry name" value="LACI-RELATED TRANSCRIPTIONAL REPRESSOR"/>
    <property type="match status" value="1"/>
</dbReference>
<accession>A0A6C2UFX1</accession>
<protein>
    <submittedName>
        <fullName evidence="5">Xylose operon regulatory protein</fullName>
    </submittedName>
</protein>
<dbReference type="AlphaFoldDB" id="A0A6C2UFX1"/>
<evidence type="ECO:0000313" key="6">
    <source>
        <dbReference type="Proteomes" id="UP000346198"/>
    </source>
</evidence>
<feature type="domain" description="HTH araC/xylS-type" evidence="4">
    <location>
        <begin position="286"/>
        <end position="384"/>
    </location>
</feature>
<dbReference type="Proteomes" id="UP000346198">
    <property type="component" value="Unassembled WGS sequence"/>
</dbReference>
<dbReference type="CDD" id="cd01543">
    <property type="entry name" value="PBP1_XylR"/>
    <property type="match status" value="1"/>
</dbReference>
<dbReference type="InterPro" id="IPR028082">
    <property type="entry name" value="Peripla_BP_I"/>
</dbReference>